<dbReference type="SUPFAM" id="SSF56059">
    <property type="entry name" value="Glutathione synthetase ATP-binding domain-like"/>
    <property type="match status" value="1"/>
</dbReference>
<dbReference type="Proteomes" id="UP000612899">
    <property type="component" value="Unassembled WGS sequence"/>
</dbReference>
<evidence type="ECO:0000313" key="1">
    <source>
        <dbReference type="EMBL" id="GIH05080.1"/>
    </source>
</evidence>
<dbReference type="InterPro" id="IPR053191">
    <property type="entry name" value="DcsG_Biosynth_Enzyme"/>
</dbReference>
<dbReference type="EMBL" id="BONY01000016">
    <property type="protein sequence ID" value="GIH05080.1"/>
    <property type="molecule type" value="Genomic_DNA"/>
</dbReference>
<comment type="caution">
    <text evidence="1">The sequence shown here is derived from an EMBL/GenBank/DDBJ whole genome shotgun (WGS) entry which is preliminary data.</text>
</comment>
<proteinExistence type="predicted"/>
<evidence type="ECO:0000313" key="2">
    <source>
        <dbReference type="Proteomes" id="UP000612899"/>
    </source>
</evidence>
<dbReference type="AlphaFoldDB" id="A0A8J3VG47"/>
<gene>
    <name evidence="1" type="ORF">Rhe02_31470</name>
</gene>
<reference evidence="1" key="1">
    <citation type="submission" date="2021-01" db="EMBL/GenBank/DDBJ databases">
        <title>Whole genome shotgun sequence of Rhizocola hellebori NBRC 109834.</title>
        <authorList>
            <person name="Komaki H."/>
            <person name="Tamura T."/>
        </authorList>
    </citation>
    <scope>NUCLEOTIDE SEQUENCE</scope>
    <source>
        <strain evidence="1">NBRC 109834</strain>
    </source>
</reference>
<dbReference type="PANTHER" id="PTHR39217:SF1">
    <property type="entry name" value="GLUTATHIONE SYNTHETASE"/>
    <property type="match status" value="1"/>
</dbReference>
<accession>A0A8J3VG47</accession>
<sequence>MEPDDQLVIPALAALGIEAVAAVWDDPAVDWPSFDATVLRSPWDYATRRDEFVRWARRVPRLANSVDVVEWNTDKRYLGELAASGVPVTPTTFIAPSEMWLPPTADGEYVIKPSISAGSKDTGRYGPGHRDEAIAHVSRLQRDRRVVMVQPYLSAVDTYGETALLYFADPASGRLIFSHAIRKGPMLEGPDVGVEGLYKPETISARVPSQEELAVAEAVLMTLPGGLLYARIDLIPDPDGNPVLLEVELTEPSLFLEHSDGAPARFAAAIAGLL</sequence>
<keyword evidence="2" id="KW-1185">Reference proteome</keyword>
<dbReference type="PANTHER" id="PTHR39217">
    <property type="match status" value="1"/>
</dbReference>
<protein>
    <submittedName>
        <fullName evidence="1">ATP-grasp domain-containing protein</fullName>
    </submittedName>
</protein>
<name>A0A8J3VG47_9ACTN</name>
<organism evidence="1 2">
    <name type="scientific">Rhizocola hellebori</name>
    <dbReference type="NCBI Taxonomy" id="1392758"/>
    <lineage>
        <taxon>Bacteria</taxon>
        <taxon>Bacillati</taxon>
        <taxon>Actinomycetota</taxon>
        <taxon>Actinomycetes</taxon>
        <taxon>Micromonosporales</taxon>
        <taxon>Micromonosporaceae</taxon>
        <taxon>Rhizocola</taxon>
    </lineage>
</organism>